<evidence type="ECO:0000313" key="4">
    <source>
        <dbReference type="Proteomes" id="UP000058613"/>
    </source>
</evidence>
<dbReference type="GeneID" id="26098519"/>
<dbReference type="EMBL" id="CP013011">
    <property type="protein sequence ID" value="ALL00241.1"/>
    <property type="molecule type" value="Genomic_DNA"/>
</dbReference>
<dbReference type="Gene3D" id="1.20.1260.10">
    <property type="match status" value="1"/>
</dbReference>
<dbReference type="InterPro" id="IPR009078">
    <property type="entry name" value="Ferritin-like_SF"/>
</dbReference>
<evidence type="ECO:0000256" key="1">
    <source>
        <dbReference type="SAM" id="Phobius"/>
    </source>
</evidence>
<organism evidence="2 4">
    <name type="scientific">Pyrodictium delaneyi</name>
    <dbReference type="NCBI Taxonomy" id="1273541"/>
    <lineage>
        <taxon>Archaea</taxon>
        <taxon>Thermoproteota</taxon>
        <taxon>Thermoprotei</taxon>
        <taxon>Desulfurococcales</taxon>
        <taxon>Pyrodictiaceae</taxon>
        <taxon>Pyrodictium</taxon>
    </lineage>
</organism>
<dbReference type="CDD" id="cd02431">
    <property type="entry name" value="Ferritin_CCC1_C"/>
    <property type="match status" value="1"/>
</dbReference>
<evidence type="ECO:0000313" key="5">
    <source>
        <dbReference type="Proteomes" id="UP000196694"/>
    </source>
</evidence>
<dbReference type="STRING" id="1273541.Pyrde_0191"/>
<reference evidence="3 5" key="2">
    <citation type="submission" date="2017-05" db="EMBL/GenBank/DDBJ databases">
        <title>The draft genome of the hyperthermophilic archaeon 'Pyrodictium delaneyi strain Hulk', an iron and nitrate reducer, reveals the capacity for sulfate reduction.</title>
        <authorList>
            <person name="Demey L.M."/>
            <person name="Miller C."/>
            <person name="Manzella M."/>
            <person name="Reguera G."/>
            <person name="Kashefi K."/>
        </authorList>
    </citation>
    <scope>NUCLEOTIDE SEQUENCE [LARGE SCALE GENOMIC DNA]</scope>
    <source>
        <strain evidence="3 5">Hulk</strain>
    </source>
</reference>
<evidence type="ECO:0000313" key="3">
    <source>
        <dbReference type="EMBL" id="OWJ54323.1"/>
    </source>
</evidence>
<sequence length="300" mass="33492">MAGGVLDESARRLAEKFCREEITVYHVYSWLAEKEKDPVRREHLRRLAEQELRHYKFWSRLLGSGCRPYGVTMKRIMLLYRLLGPVFTLRLLERGEEVTIEQYQRFLNRIHDEQLRRELEQIIREEEEHEETLLSGIEDTRVKYMGFIALGLADAIVEITGVHAGFLGATSSTILAGVAGLVVGFSAALSMAGAAYLQAKHGRETRPVVSAGVTGVSYIISVILLALPYFLLHTMFEAFTVSLVIATVIIAGFTYFSVVVQNKPFLKEFLESTGLMLGTALGSYAFGKLLGSLLGVEAIL</sequence>
<gene>
    <name evidence="3" type="ORF">Pdsh_07515</name>
    <name evidence="2" type="ORF">Pyrde_0191</name>
</gene>
<reference evidence="2 4" key="1">
    <citation type="submission" date="2015-10" db="EMBL/GenBank/DDBJ databases">
        <title>Complete genome sequence of hyperthermophilic archaeon Pyrodictium delaneyi Su06.</title>
        <authorList>
            <person name="Jung J.-H."/>
            <person name="Lin J."/>
            <person name="Holden J.F."/>
            <person name="Park C.-S."/>
        </authorList>
    </citation>
    <scope>NUCLEOTIDE SEQUENCE [LARGE SCALE GENOMIC DNA]</scope>
    <source>
        <strain evidence="2 4">Su06</strain>
    </source>
</reference>
<accession>A0A0N7JCS9</accession>
<dbReference type="EMBL" id="NCQP01000006">
    <property type="protein sequence ID" value="OWJ54323.1"/>
    <property type="molecule type" value="Genomic_DNA"/>
</dbReference>
<dbReference type="KEGG" id="pdl:Pyrde_0191"/>
<dbReference type="Proteomes" id="UP000196694">
    <property type="component" value="Unassembled WGS sequence"/>
</dbReference>
<protein>
    <submittedName>
        <fullName evidence="3">Rubrerythrin family protein</fullName>
    </submittedName>
</protein>
<dbReference type="AlphaFoldDB" id="A0A0N7JCS9"/>
<feature type="transmembrane region" description="Helical" evidence="1">
    <location>
        <begin position="209"/>
        <end position="232"/>
    </location>
</feature>
<evidence type="ECO:0000313" key="2">
    <source>
        <dbReference type="EMBL" id="ALL00241.1"/>
    </source>
</evidence>
<proteinExistence type="predicted"/>
<dbReference type="Proteomes" id="UP000058613">
    <property type="component" value="Chromosome"/>
</dbReference>
<dbReference type="CDD" id="cd01044">
    <property type="entry name" value="Ferritin_CCC1_N"/>
    <property type="match status" value="1"/>
</dbReference>
<feature type="transmembrane region" description="Helical" evidence="1">
    <location>
        <begin position="144"/>
        <end position="168"/>
    </location>
</feature>
<dbReference type="OrthoDB" id="42847at2157"/>
<feature type="transmembrane region" description="Helical" evidence="1">
    <location>
        <begin position="174"/>
        <end position="197"/>
    </location>
</feature>
<dbReference type="InterPro" id="IPR012347">
    <property type="entry name" value="Ferritin-like"/>
</dbReference>
<name>A0A0N7JCS9_9CREN</name>
<keyword evidence="5" id="KW-1185">Reference proteome</keyword>
<dbReference type="RefSeq" id="WP_055407446.1">
    <property type="nucleotide sequence ID" value="NZ_CP013011.1"/>
</dbReference>
<feature type="transmembrane region" description="Helical" evidence="1">
    <location>
        <begin position="238"/>
        <end position="260"/>
    </location>
</feature>
<dbReference type="InterPro" id="IPR039376">
    <property type="entry name" value="Ferritin_CCC1_N"/>
</dbReference>
<keyword evidence="1" id="KW-0472">Membrane</keyword>
<keyword evidence="1" id="KW-0812">Transmembrane</keyword>
<dbReference type="SUPFAM" id="SSF47240">
    <property type="entry name" value="Ferritin-like"/>
    <property type="match status" value="1"/>
</dbReference>
<keyword evidence="1" id="KW-1133">Transmembrane helix</keyword>